<comment type="caution">
    <text evidence="1">The sequence shown here is derived from an EMBL/GenBank/DDBJ whole genome shotgun (WGS) entry which is preliminary data.</text>
</comment>
<accession>A0ABR7JB23</accession>
<dbReference type="Proteomes" id="UP000629963">
    <property type="component" value="Unassembled WGS sequence"/>
</dbReference>
<protein>
    <submittedName>
        <fullName evidence="1">Uncharacterized protein</fullName>
    </submittedName>
</protein>
<dbReference type="EMBL" id="JACRUJ010000005">
    <property type="protein sequence ID" value="MBC5842646.1"/>
    <property type="molecule type" value="Genomic_DNA"/>
</dbReference>
<name>A0ABR7JB23_9FLAO</name>
<sequence>MNDTPSIKQIVIDFIYIRAQLKILFKDKIEYQPIIDFILAKDYLDDDLDIPFPKIKDVEEGTGLKSHTLRKLLLQMHERIFTYDRKLNLGFKKVLYHFHIRYSDHSFDFTMDKLTHLPRIGENISLPFVSAFTSLNWFYVDSIKHEFAENYQVVILILKEGDYNEYWRFIKDQAIEYDDIEFRDIHSLNEAELKKIVYSKNQYRR</sequence>
<evidence type="ECO:0000313" key="2">
    <source>
        <dbReference type="Proteomes" id="UP000629963"/>
    </source>
</evidence>
<proteinExistence type="predicted"/>
<evidence type="ECO:0000313" key="1">
    <source>
        <dbReference type="EMBL" id="MBC5842646.1"/>
    </source>
</evidence>
<organism evidence="1 2">
    <name type="scientific">Flavobacterium kayseriense</name>
    <dbReference type="NCBI Taxonomy" id="2764714"/>
    <lineage>
        <taxon>Bacteria</taxon>
        <taxon>Pseudomonadati</taxon>
        <taxon>Bacteroidota</taxon>
        <taxon>Flavobacteriia</taxon>
        <taxon>Flavobacteriales</taxon>
        <taxon>Flavobacteriaceae</taxon>
        <taxon>Flavobacterium</taxon>
    </lineage>
</organism>
<gene>
    <name evidence="1" type="ORF">H8R23_14625</name>
</gene>
<keyword evidence="2" id="KW-1185">Reference proteome</keyword>
<reference evidence="1 2" key="1">
    <citation type="submission" date="2020-08" db="EMBL/GenBank/DDBJ databases">
        <title>Description of novel Flavobacterium F-380 isolate.</title>
        <authorList>
            <person name="Saticioglu I.B."/>
            <person name="Duman M."/>
            <person name="Altun S."/>
        </authorList>
    </citation>
    <scope>NUCLEOTIDE SEQUENCE [LARGE SCALE GENOMIC DNA]</scope>
    <source>
        <strain evidence="1 2">F-380</strain>
    </source>
</reference>
<dbReference type="RefSeq" id="WP_187011138.1">
    <property type="nucleotide sequence ID" value="NZ_JACRUI010000005.1"/>
</dbReference>